<gene>
    <name evidence="1" type="ORF">FRACYDRAFT_220718</name>
</gene>
<reference evidence="1 2" key="1">
    <citation type="submission" date="2016-09" db="EMBL/GenBank/DDBJ databases">
        <title>Extensive genetic diversity and differential bi-allelic expression allows diatom success in the polar Southern Ocean.</title>
        <authorList>
            <consortium name="DOE Joint Genome Institute"/>
            <person name="Mock T."/>
            <person name="Otillar R.P."/>
            <person name="Strauss J."/>
            <person name="Dupont C."/>
            <person name="Frickenhaus S."/>
            <person name="Maumus F."/>
            <person name="Mcmullan M."/>
            <person name="Sanges R."/>
            <person name="Schmutz J."/>
            <person name="Toseland A."/>
            <person name="Valas R."/>
            <person name="Veluchamy A."/>
            <person name="Ward B.J."/>
            <person name="Allen A."/>
            <person name="Barry K."/>
            <person name="Falciatore A."/>
            <person name="Ferrante M."/>
            <person name="Fortunato A.E."/>
            <person name="Gloeckner G."/>
            <person name="Gruber A."/>
            <person name="Hipkin R."/>
            <person name="Janech M."/>
            <person name="Kroth P."/>
            <person name="Leese F."/>
            <person name="Lindquist E."/>
            <person name="Lyon B.R."/>
            <person name="Martin J."/>
            <person name="Mayer C."/>
            <person name="Parker M."/>
            <person name="Quesneville H."/>
            <person name="Raymond J."/>
            <person name="Uhlig C."/>
            <person name="Valentin K.U."/>
            <person name="Worden A.Z."/>
            <person name="Armbrust E.V."/>
            <person name="Bowler C."/>
            <person name="Green B."/>
            <person name="Moulton V."/>
            <person name="Van Oosterhout C."/>
            <person name="Grigoriev I."/>
        </authorList>
    </citation>
    <scope>NUCLEOTIDE SEQUENCE [LARGE SCALE GENOMIC DNA]</scope>
    <source>
        <strain evidence="1 2">CCMP1102</strain>
    </source>
</reference>
<dbReference type="AlphaFoldDB" id="A0A1E7ETC8"/>
<name>A0A1E7ETC8_9STRA</name>
<feature type="non-terminal residue" evidence="1">
    <location>
        <position position="70"/>
    </location>
</feature>
<proteinExistence type="predicted"/>
<dbReference type="Proteomes" id="UP000095751">
    <property type="component" value="Unassembled WGS sequence"/>
</dbReference>
<organism evidence="1 2">
    <name type="scientific">Fragilariopsis cylindrus CCMP1102</name>
    <dbReference type="NCBI Taxonomy" id="635003"/>
    <lineage>
        <taxon>Eukaryota</taxon>
        <taxon>Sar</taxon>
        <taxon>Stramenopiles</taxon>
        <taxon>Ochrophyta</taxon>
        <taxon>Bacillariophyta</taxon>
        <taxon>Bacillariophyceae</taxon>
        <taxon>Bacillariophycidae</taxon>
        <taxon>Bacillariales</taxon>
        <taxon>Bacillariaceae</taxon>
        <taxon>Fragilariopsis</taxon>
    </lineage>
</organism>
<accession>A0A1E7ETC8</accession>
<dbReference type="KEGG" id="fcy:FRACYDRAFT_220718"/>
<protein>
    <submittedName>
        <fullName evidence="1">Uncharacterized protein</fullName>
    </submittedName>
</protein>
<sequence length="70" mass="7772">MSIIVDDDDQQRFGGNSCILSPRDVILHCAELLVTTKSKSRILISVRGTVVYIEPSSKRVDIVYHGAQIN</sequence>
<keyword evidence="2" id="KW-1185">Reference proteome</keyword>
<evidence type="ECO:0000313" key="1">
    <source>
        <dbReference type="EMBL" id="OEU09096.1"/>
    </source>
</evidence>
<dbReference type="InParanoid" id="A0A1E7ETC8"/>
<evidence type="ECO:0000313" key="2">
    <source>
        <dbReference type="Proteomes" id="UP000095751"/>
    </source>
</evidence>
<dbReference type="EMBL" id="KV784377">
    <property type="protein sequence ID" value="OEU09096.1"/>
    <property type="molecule type" value="Genomic_DNA"/>
</dbReference>